<dbReference type="EnsemblPlants" id="MELO3C021050.2.1">
    <property type="protein sequence ID" value="MELO3C021050.2.1"/>
    <property type="gene ID" value="MELO3C021050.2"/>
</dbReference>
<evidence type="ECO:0000313" key="1">
    <source>
        <dbReference type="EnsemblPlants" id="MELO3C021050.2.1"/>
    </source>
</evidence>
<dbReference type="AlphaFoldDB" id="A0A9I9DMB5"/>
<organism evidence="1">
    <name type="scientific">Cucumis melo</name>
    <name type="common">Muskmelon</name>
    <dbReference type="NCBI Taxonomy" id="3656"/>
    <lineage>
        <taxon>Eukaryota</taxon>
        <taxon>Viridiplantae</taxon>
        <taxon>Streptophyta</taxon>
        <taxon>Embryophyta</taxon>
        <taxon>Tracheophyta</taxon>
        <taxon>Spermatophyta</taxon>
        <taxon>Magnoliopsida</taxon>
        <taxon>eudicotyledons</taxon>
        <taxon>Gunneridae</taxon>
        <taxon>Pentapetalae</taxon>
        <taxon>rosids</taxon>
        <taxon>fabids</taxon>
        <taxon>Cucurbitales</taxon>
        <taxon>Cucurbitaceae</taxon>
        <taxon>Benincaseae</taxon>
        <taxon>Cucumis</taxon>
    </lineage>
</organism>
<dbReference type="Gramene" id="MELO3C021050.2.1">
    <property type="protein sequence ID" value="MELO3C021050.2.1"/>
    <property type="gene ID" value="MELO3C021050.2"/>
</dbReference>
<proteinExistence type="predicted"/>
<reference evidence="1" key="1">
    <citation type="submission" date="2023-03" db="UniProtKB">
        <authorList>
            <consortium name="EnsemblPlants"/>
        </authorList>
    </citation>
    <scope>IDENTIFICATION</scope>
</reference>
<protein>
    <submittedName>
        <fullName evidence="1">Uncharacterized protein</fullName>
    </submittedName>
</protein>
<name>A0A9I9DMB5_CUCME</name>
<sequence length="55" mass="6399">MQEQQRESSSGKEEIFACSPRILFKHARKVFRGKVEAHSFNESKEGKEKDFRGNV</sequence>
<accession>A0A9I9DMB5</accession>